<dbReference type="Pfam" id="PF01535">
    <property type="entry name" value="PPR"/>
    <property type="match status" value="4"/>
</dbReference>
<keyword evidence="6" id="KW-1185">Reference proteome</keyword>
<dbReference type="FunFam" id="1.25.40.10:FF:000073">
    <property type="entry name" value="Pentatricopeptide repeat-containing protein chloroplastic"/>
    <property type="match status" value="1"/>
</dbReference>
<feature type="repeat" description="PPR" evidence="3">
    <location>
        <begin position="577"/>
        <end position="611"/>
    </location>
</feature>
<evidence type="ECO:0000256" key="1">
    <source>
        <dbReference type="ARBA" id="ARBA00006643"/>
    </source>
</evidence>
<dbReference type="PROSITE" id="PS51375">
    <property type="entry name" value="PPR"/>
    <property type="match status" value="5"/>
</dbReference>
<dbReference type="InterPro" id="IPR046849">
    <property type="entry name" value="E2_motif"/>
</dbReference>
<feature type="repeat" description="PPR" evidence="3">
    <location>
        <begin position="378"/>
        <end position="412"/>
    </location>
</feature>
<comment type="caution">
    <text evidence="5">The sequence shown here is derived from an EMBL/GenBank/DDBJ whole genome shotgun (WGS) entry which is preliminary data.</text>
</comment>
<evidence type="ECO:0000313" key="6">
    <source>
        <dbReference type="Proteomes" id="UP000306102"/>
    </source>
</evidence>
<evidence type="ECO:0000256" key="2">
    <source>
        <dbReference type="ARBA" id="ARBA00022737"/>
    </source>
</evidence>
<feature type="domain" description="DYW" evidence="4">
    <location>
        <begin position="792"/>
        <end position="876"/>
    </location>
</feature>
<dbReference type="NCBIfam" id="TIGR00756">
    <property type="entry name" value="PPR"/>
    <property type="match status" value="6"/>
</dbReference>
<dbReference type="Gene3D" id="1.25.40.10">
    <property type="entry name" value="Tetratricopeptide repeat domain"/>
    <property type="match status" value="5"/>
</dbReference>
<dbReference type="GO" id="GO:0008270">
    <property type="term" value="F:zinc ion binding"/>
    <property type="evidence" value="ECO:0007669"/>
    <property type="project" value="InterPro"/>
</dbReference>
<dbReference type="InterPro" id="IPR032867">
    <property type="entry name" value="DYW_dom"/>
</dbReference>
<reference evidence="5 6" key="1">
    <citation type="journal article" date="2018" name="Proc. Natl. Acad. Sci. U.S.A.">
        <title>Draft genome sequence of Camellia sinensis var. sinensis provides insights into the evolution of the tea genome and tea quality.</title>
        <authorList>
            <person name="Wei C."/>
            <person name="Yang H."/>
            <person name="Wang S."/>
            <person name="Zhao J."/>
            <person name="Liu C."/>
            <person name="Gao L."/>
            <person name="Xia E."/>
            <person name="Lu Y."/>
            <person name="Tai Y."/>
            <person name="She G."/>
            <person name="Sun J."/>
            <person name="Cao H."/>
            <person name="Tong W."/>
            <person name="Gao Q."/>
            <person name="Li Y."/>
            <person name="Deng W."/>
            <person name="Jiang X."/>
            <person name="Wang W."/>
            <person name="Chen Q."/>
            <person name="Zhang S."/>
            <person name="Li H."/>
            <person name="Wu J."/>
            <person name="Wang P."/>
            <person name="Li P."/>
            <person name="Shi C."/>
            <person name="Zheng F."/>
            <person name="Jian J."/>
            <person name="Huang B."/>
            <person name="Shan D."/>
            <person name="Shi M."/>
            <person name="Fang C."/>
            <person name="Yue Y."/>
            <person name="Li F."/>
            <person name="Li D."/>
            <person name="Wei S."/>
            <person name="Han B."/>
            <person name="Jiang C."/>
            <person name="Yin Y."/>
            <person name="Xia T."/>
            <person name="Zhang Z."/>
            <person name="Bennetzen J.L."/>
            <person name="Zhao S."/>
            <person name="Wan X."/>
        </authorList>
    </citation>
    <scope>NUCLEOTIDE SEQUENCE [LARGE SCALE GENOMIC DNA]</scope>
    <source>
        <strain evidence="6">cv. Shuchazao</strain>
        <tissue evidence="5">Leaf</tissue>
    </source>
</reference>
<dbReference type="FunFam" id="1.25.40.10:FF:001784">
    <property type="entry name" value="Pentatricopeptide repeat-containing protein At2g22070"/>
    <property type="match status" value="1"/>
</dbReference>
<dbReference type="FunFam" id="1.25.40.10:FF:000201">
    <property type="entry name" value="Pentatricopeptide repeat-containing protein mitochondrial"/>
    <property type="match status" value="1"/>
</dbReference>
<evidence type="ECO:0000259" key="4">
    <source>
        <dbReference type="Pfam" id="PF14432"/>
    </source>
</evidence>
<dbReference type="Pfam" id="PF14432">
    <property type="entry name" value="DYW_deaminase"/>
    <property type="match status" value="1"/>
</dbReference>
<sequence length="943" mass="105724">MRNKKTEIKVKNINVSLNKIHQILKYFQQFQTPFHTKTFNQSRAVALNREPPVGFEPTGFSEAHHLFDEISPRILSDNNQLLFEYSRNNLNVEALNLFVGTHRSGLRIDGSSLSCILKVCGCLFDQIVGKQVHCHCFKSGFVEDVSVGTSLVDMYMKTENVVDGKKFFYEMPEKNVVSWTSLLAGYSRNGLVDQAIKIFSQMQAEGIKPNPLTFATVFQALADDDAMDKGIQVHSMVIKNGFESATFVGNSLITMYSKSGMVRDAKALFDNMLNRDAVSWNGMIAGFVTNGLHLDALKLFYQMRLEGVKLTQMIFATIIKLCASLKEMGFARQLHCRILKDGFVSDLNIKTAVMVTYSKCSEMDDAFRLFCTMHGICNVVSWTAMISGYLQNGGVEQAVNLFCQMRRKGVRPNHFTYSTVLTAHPVASLFQVHAQVIKTNYENSPSVGTALLDAYIKIGNTSEAAQVFGLIEGKDIVAWSAMLAGYAQIGDTEGAIKIFLQLATEGVWPNEFTFSSVINACASPTAGVEHGKQIHASSIKSGYNNALCVSSALVTMYAKRGNIESANEVFKRQQERDLVSWNSMVSGYAQHGYGKKALKVFEEMRMQNLEMDDITFIGVISACTHAGLVDEGQRYFNMMIKDLLINPTMEHYSCMVDLYSRAGMLEKAMELINNMPFPAGATIWRSILAACRVHLNLDLGKLAAEKLILLQPQDSAAYVLLSNMYAAAGNWQARAQVRKLMDKRKVKKEAGYSWIEVRNKTYSFLASDHSHPLSDRIYLELEELSVRLKDAGYLPDTNYVLHDVEDEHKEAILSQHSERLAIAFGLIATPSGTPIQIVKNLRVCGDCHTVIKLISKIEGREITVRDSNRFHHFKEEENIARNNILEFKFVDDPTSCQNEGPLSNRLSIWICFLLLQYVVDTSKKKIHRTFGIGEDGLIREESF</sequence>
<dbReference type="Pfam" id="PF13041">
    <property type="entry name" value="PPR_2"/>
    <property type="match status" value="4"/>
</dbReference>
<dbReference type="FunFam" id="1.25.40.10:FF:000366">
    <property type="entry name" value="Pentatricopeptide (PPR) repeat-containing protein"/>
    <property type="match status" value="1"/>
</dbReference>
<feature type="repeat" description="PPR" evidence="3">
    <location>
        <begin position="175"/>
        <end position="209"/>
    </location>
</feature>
<dbReference type="InterPro" id="IPR046960">
    <property type="entry name" value="PPR_At4g14850-like_plant"/>
</dbReference>
<dbReference type="EMBL" id="SDRB02007358">
    <property type="protein sequence ID" value="THG11286.1"/>
    <property type="molecule type" value="Genomic_DNA"/>
</dbReference>
<evidence type="ECO:0000256" key="3">
    <source>
        <dbReference type="PROSITE-ProRule" id="PRU00708"/>
    </source>
</evidence>
<keyword evidence="2" id="KW-0677">Repeat</keyword>
<dbReference type="FunFam" id="1.25.40.10:FF:000382">
    <property type="entry name" value="Pentatricopeptide repeat-containing protein"/>
    <property type="match status" value="1"/>
</dbReference>
<feature type="repeat" description="PPR" evidence="3">
    <location>
        <begin position="276"/>
        <end position="310"/>
    </location>
</feature>
<dbReference type="Pfam" id="PF20430">
    <property type="entry name" value="Eplus_motif"/>
    <property type="match status" value="1"/>
</dbReference>
<organism evidence="5 6">
    <name type="scientific">Camellia sinensis var. sinensis</name>
    <name type="common">China tea</name>
    <dbReference type="NCBI Taxonomy" id="542762"/>
    <lineage>
        <taxon>Eukaryota</taxon>
        <taxon>Viridiplantae</taxon>
        <taxon>Streptophyta</taxon>
        <taxon>Embryophyta</taxon>
        <taxon>Tracheophyta</taxon>
        <taxon>Spermatophyta</taxon>
        <taxon>Magnoliopsida</taxon>
        <taxon>eudicotyledons</taxon>
        <taxon>Gunneridae</taxon>
        <taxon>Pentapetalae</taxon>
        <taxon>asterids</taxon>
        <taxon>Ericales</taxon>
        <taxon>Theaceae</taxon>
        <taxon>Camellia</taxon>
    </lineage>
</organism>
<dbReference type="InterPro" id="IPR002885">
    <property type="entry name" value="PPR_rpt"/>
</dbReference>
<accession>A0A4S4E7D2</accession>
<dbReference type="InterPro" id="IPR011990">
    <property type="entry name" value="TPR-like_helical_dom_sf"/>
</dbReference>
<dbReference type="GO" id="GO:0003723">
    <property type="term" value="F:RNA binding"/>
    <property type="evidence" value="ECO:0007669"/>
    <property type="project" value="InterPro"/>
</dbReference>
<feature type="repeat" description="PPR" evidence="3">
    <location>
        <begin position="475"/>
        <end position="509"/>
    </location>
</feature>
<proteinExistence type="inferred from homology"/>
<name>A0A4S4E7D2_CAMSN</name>
<comment type="similarity">
    <text evidence="1">Belongs to the PPR family. PCMP-H subfamily.</text>
</comment>
<dbReference type="PANTHER" id="PTHR47926:SF538">
    <property type="entry name" value="WHIM2 DOMAIN-CONTAINING PROTEIN"/>
    <property type="match status" value="1"/>
</dbReference>
<dbReference type="Pfam" id="PF20431">
    <property type="entry name" value="E_motif"/>
    <property type="match status" value="1"/>
</dbReference>
<dbReference type="InterPro" id="IPR046848">
    <property type="entry name" value="E_motif"/>
</dbReference>
<gene>
    <name evidence="5" type="ORF">TEA_009714</name>
</gene>
<dbReference type="STRING" id="542762.A0A4S4E7D2"/>
<dbReference type="Proteomes" id="UP000306102">
    <property type="component" value="Unassembled WGS sequence"/>
</dbReference>
<dbReference type="PANTHER" id="PTHR47926">
    <property type="entry name" value="PENTATRICOPEPTIDE REPEAT-CONTAINING PROTEIN"/>
    <property type="match status" value="1"/>
</dbReference>
<dbReference type="GO" id="GO:0009451">
    <property type="term" value="P:RNA modification"/>
    <property type="evidence" value="ECO:0007669"/>
    <property type="project" value="InterPro"/>
</dbReference>
<dbReference type="AlphaFoldDB" id="A0A4S4E7D2"/>
<protein>
    <recommendedName>
        <fullName evidence="4">DYW domain-containing protein</fullName>
    </recommendedName>
</protein>
<evidence type="ECO:0000313" key="5">
    <source>
        <dbReference type="EMBL" id="THG11286.1"/>
    </source>
</evidence>
<dbReference type="FunFam" id="1.25.40.10:FF:000381">
    <property type="entry name" value="Pentatricopeptide repeat-containing protein"/>
    <property type="match status" value="1"/>
</dbReference>